<dbReference type="PROSITE" id="PS50949">
    <property type="entry name" value="HTH_GNTR"/>
    <property type="match status" value="1"/>
</dbReference>
<dbReference type="InterPro" id="IPR036388">
    <property type="entry name" value="WH-like_DNA-bd_sf"/>
</dbReference>
<name>A0A7K3MCW5_9ACTN</name>
<dbReference type="EMBL" id="WLZY01000015">
    <property type="protein sequence ID" value="NDL60832.1"/>
    <property type="molecule type" value="Genomic_DNA"/>
</dbReference>
<evidence type="ECO:0000313" key="6">
    <source>
        <dbReference type="Proteomes" id="UP000460435"/>
    </source>
</evidence>
<keyword evidence="2" id="KW-0238">DNA-binding</keyword>
<dbReference type="SUPFAM" id="SSF46785">
    <property type="entry name" value="Winged helix' DNA-binding domain"/>
    <property type="match status" value="1"/>
</dbReference>
<dbReference type="InterPro" id="IPR036390">
    <property type="entry name" value="WH_DNA-bd_sf"/>
</dbReference>
<dbReference type="AlphaFoldDB" id="A0A7K3MCW5"/>
<reference evidence="5 6" key="1">
    <citation type="submission" date="2019-11" db="EMBL/GenBank/DDBJ databases">
        <authorList>
            <person name="Li X.-J."/>
            <person name="Feng X.-M."/>
        </authorList>
    </citation>
    <scope>NUCLEOTIDE SEQUENCE [LARGE SCALE GENOMIC DNA]</scope>
    <source>
        <strain evidence="5 6">XMNu-373</strain>
    </source>
</reference>
<dbReference type="InterPro" id="IPR000524">
    <property type="entry name" value="Tscrpt_reg_HTH_GntR"/>
</dbReference>
<gene>
    <name evidence="5" type="ORF">F7O44_27525</name>
</gene>
<evidence type="ECO:0000256" key="3">
    <source>
        <dbReference type="ARBA" id="ARBA00023163"/>
    </source>
</evidence>
<protein>
    <submittedName>
        <fullName evidence="5">GntR family transcriptional regulator</fullName>
    </submittedName>
</protein>
<evidence type="ECO:0000259" key="4">
    <source>
        <dbReference type="PROSITE" id="PS50949"/>
    </source>
</evidence>
<proteinExistence type="predicted"/>
<dbReference type="GO" id="GO:0003700">
    <property type="term" value="F:DNA-binding transcription factor activity"/>
    <property type="evidence" value="ECO:0007669"/>
    <property type="project" value="InterPro"/>
</dbReference>
<dbReference type="Proteomes" id="UP000460435">
    <property type="component" value="Unassembled WGS sequence"/>
</dbReference>
<evidence type="ECO:0000313" key="5">
    <source>
        <dbReference type="EMBL" id="NDL60832.1"/>
    </source>
</evidence>
<evidence type="ECO:0000256" key="2">
    <source>
        <dbReference type="ARBA" id="ARBA00023125"/>
    </source>
</evidence>
<dbReference type="GO" id="GO:0003677">
    <property type="term" value="F:DNA binding"/>
    <property type="evidence" value="ECO:0007669"/>
    <property type="project" value="UniProtKB-KW"/>
</dbReference>
<accession>A0A7K3MCW5</accession>
<dbReference type="Gene3D" id="1.10.10.10">
    <property type="entry name" value="Winged helix-like DNA-binding domain superfamily/Winged helix DNA-binding domain"/>
    <property type="match status" value="1"/>
</dbReference>
<keyword evidence="6" id="KW-1185">Reference proteome</keyword>
<organism evidence="5 6">
    <name type="scientific">Phytoactinopolyspora mesophila</name>
    <dbReference type="NCBI Taxonomy" id="2650750"/>
    <lineage>
        <taxon>Bacteria</taxon>
        <taxon>Bacillati</taxon>
        <taxon>Actinomycetota</taxon>
        <taxon>Actinomycetes</taxon>
        <taxon>Jiangellales</taxon>
        <taxon>Jiangellaceae</taxon>
        <taxon>Phytoactinopolyspora</taxon>
    </lineage>
</organism>
<dbReference type="Pfam" id="PF00392">
    <property type="entry name" value="GntR"/>
    <property type="match status" value="1"/>
</dbReference>
<keyword evidence="1" id="KW-0805">Transcription regulation</keyword>
<keyword evidence="3" id="KW-0804">Transcription</keyword>
<evidence type="ECO:0000256" key="1">
    <source>
        <dbReference type="ARBA" id="ARBA00023015"/>
    </source>
</evidence>
<feature type="domain" description="HTH gntR-type" evidence="4">
    <location>
        <begin position="1"/>
        <end position="45"/>
    </location>
</feature>
<sequence length="52" mass="5427">MSPGEQSLAAMLGVSIGTVRRATEELRQRGVVVTLPASGTFVTRRPGGDQDA</sequence>
<comment type="caution">
    <text evidence="5">The sequence shown here is derived from an EMBL/GenBank/DDBJ whole genome shotgun (WGS) entry which is preliminary data.</text>
</comment>